<dbReference type="GO" id="GO:0015031">
    <property type="term" value="P:protein transport"/>
    <property type="evidence" value="ECO:0007669"/>
    <property type="project" value="UniProtKB-KW"/>
</dbReference>
<dbReference type="GO" id="GO:0012505">
    <property type="term" value="C:endomembrane system"/>
    <property type="evidence" value="ECO:0007669"/>
    <property type="project" value="UniProtKB-SubCell"/>
</dbReference>
<feature type="compositionally biased region" description="Polar residues" evidence="5">
    <location>
        <begin position="195"/>
        <end position="207"/>
    </location>
</feature>
<comment type="subcellular location">
    <subcellularLocation>
        <location evidence="1">Endomembrane system</location>
    </subcellularLocation>
</comment>
<dbReference type="PANTHER" id="PTHR11134">
    <property type="entry name" value="ADAPTOR COMPLEX SUBUNIT BETA FAMILY MEMBER"/>
    <property type="match status" value="1"/>
</dbReference>
<feature type="compositionally biased region" description="Low complexity" evidence="5">
    <location>
        <begin position="210"/>
        <end position="222"/>
    </location>
</feature>
<feature type="domain" description="AP-3 complex subunit beta C-terminal" evidence="6">
    <location>
        <begin position="228"/>
        <end position="326"/>
    </location>
</feature>
<evidence type="ECO:0000256" key="4">
    <source>
        <dbReference type="ARBA" id="ARBA00023136"/>
    </source>
</evidence>
<dbReference type="AlphaFoldDB" id="A0AB34HK72"/>
<accession>A0AB34HK72</accession>
<feature type="region of interest" description="Disordered" evidence="5">
    <location>
        <begin position="183"/>
        <end position="262"/>
    </location>
</feature>
<dbReference type="InterPro" id="IPR011989">
    <property type="entry name" value="ARM-like"/>
</dbReference>
<keyword evidence="3" id="KW-0653">Protein transport</keyword>
<organism evidence="7 8">
    <name type="scientific">Eschrichtius robustus</name>
    <name type="common">California gray whale</name>
    <name type="synonym">Eschrichtius gibbosus</name>
    <dbReference type="NCBI Taxonomy" id="9764"/>
    <lineage>
        <taxon>Eukaryota</taxon>
        <taxon>Metazoa</taxon>
        <taxon>Chordata</taxon>
        <taxon>Craniata</taxon>
        <taxon>Vertebrata</taxon>
        <taxon>Euteleostomi</taxon>
        <taxon>Mammalia</taxon>
        <taxon>Eutheria</taxon>
        <taxon>Laurasiatheria</taxon>
        <taxon>Artiodactyla</taxon>
        <taxon>Whippomorpha</taxon>
        <taxon>Cetacea</taxon>
        <taxon>Mysticeti</taxon>
        <taxon>Eschrichtiidae</taxon>
        <taxon>Eschrichtius</taxon>
    </lineage>
</organism>
<dbReference type="GO" id="GO:0016192">
    <property type="term" value="P:vesicle-mediated transport"/>
    <property type="evidence" value="ECO:0007669"/>
    <property type="project" value="InterPro"/>
</dbReference>
<dbReference type="InterPro" id="IPR026739">
    <property type="entry name" value="AP_beta"/>
</dbReference>
<evidence type="ECO:0000256" key="3">
    <source>
        <dbReference type="ARBA" id="ARBA00022927"/>
    </source>
</evidence>
<dbReference type="InterPro" id="IPR029390">
    <property type="entry name" value="AP3B_C"/>
</dbReference>
<keyword evidence="4" id="KW-0472">Membrane</keyword>
<evidence type="ECO:0000313" key="7">
    <source>
        <dbReference type="EMBL" id="KAJ8791994.1"/>
    </source>
</evidence>
<keyword evidence="2" id="KW-0813">Transport</keyword>
<protein>
    <recommendedName>
        <fullName evidence="6">AP-3 complex subunit beta C-terminal domain-containing protein</fullName>
    </recommendedName>
</protein>
<evidence type="ECO:0000256" key="5">
    <source>
        <dbReference type="SAM" id="MobiDB-lite"/>
    </source>
</evidence>
<dbReference type="Proteomes" id="UP001159641">
    <property type="component" value="Unassembled WGS sequence"/>
</dbReference>
<dbReference type="SMART" id="SM01355">
    <property type="entry name" value="AP3B1_C"/>
    <property type="match status" value="1"/>
</dbReference>
<evidence type="ECO:0000256" key="2">
    <source>
        <dbReference type="ARBA" id="ARBA00022448"/>
    </source>
</evidence>
<sequence>MRLTSVTFLRECQTYIHSTDKDFVAATVQATRRWATNIGRVGDICHNDLVQLLSHCDELVVTESVVIMKKLLQIDPAQHEIIKHWAKLREHPGAHGPSQHPVALHLAMYNKNCDIRNQAHLTQQFMVPSEQCRALSCHAKTLFMAPKPVPVLELFFKDQDHLQMGSLSHLLNAKATGYRELTDWPEEAPDPSLHNLESSQSTGSNHQFESESYSKSSSNSSSRESRSEFKNEDQDEDEGKGKSSESDQSEEEGPDTDSAPAVPSLLIPVLGVGRQELLHLLAGEGLSVGYIFSSQPFSRDSHVVAVRIYFFNSSDTPVKGLHVGIP</sequence>
<comment type="caution">
    <text evidence="7">The sequence shown here is derived from an EMBL/GenBank/DDBJ whole genome shotgun (WGS) entry which is preliminary data.</text>
</comment>
<proteinExistence type="predicted"/>
<dbReference type="Gene3D" id="1.25.10.10">
    <property type="entry name" value="Leucine-rich Repeat Variant"/>
    <property type="match status" value="1"/>
</dbReference>
<keyword evidence="8" id="KW-1185">Reference proteome</keyword>
<reference evidence="7 8" key="1">
    <citation type="submission" date="2022-11" db="EMBL/GenBank/DDBJ databases">
        <title>Whole genome sequence of Eschrichtius robustus ER-17-0199.</title>
        <authorList>
            <person name="Bruniche-Olsen A."/>
            <person name="Black A.N."/>
            <person name="Fields C.J."/>
            <person name="Walden K."/>
            <person name="Dewoody J.A."/>
        </authorList>
    </citation>
    <scope>NUCLEOTIDE SEQUENCE [LARGE SCALE GENOMIC DNA]</scope>
    <source>
        <strain evidence="7">ER-17-0199</strain>
        <tissue evidence="7">Blubber</tissue>
    </source>
</reference>
<feature type="compositionally biased region" description="Basic and acidic residues" evidence="5">
    <location>
        <begin position="223"/>
        <end position="232"/>
    </location>
</feature>
<dbReference type="Pfam" id="PF14796">
    <property type="entry name" value="AP3B1_C"/>
    <property type="match status" value="1"/>
</dbReference>
<gene>
    <name evidence="7" type="ORF">J1605_020196</name>
</gene>
<name>A0AB34HK72_ESCRO</name>
<evidence type="ECO:0000313" key="8">
    <source>
        <dbReference type="Proteomes" id="UP001159641"/>
    </source>
</evidence>
<evidence type="ECO:0000259" key="6">
    <source>
        <dbReference type="SMART" id="SM01355"/>
    </source>
</evidence>
<dbReference type="EMBL" id="JAIQCJ010001174">
    <property type="protein sequence ID" value="KAJ8791994.1"/>
    <property type="molecule type" value="Genomic_DNA"/>
</dbReference>
<evidence type="ECO:0000256" key="1">
    <source>
        <dbReference type="ARBA" id="ARBA00004308"/>
    </source>
</evidence>